<name>A0ABQ3N430_9BACI</name>
<feature type="signal peptide" evidence="1">
    <location>
        <begin position="1"/>
        <end position="23"/>
    </location>
</feature>
<evidence type="ECO:0000256" key="1">
    <source>
        <dbReference type="SAM" id="SignalP"/>
    </source>
</evidence>
<dbReference type="EMBL" id="BNDS01000008">
    <property type="protein sequence ID" value="GHH98743.1"/>
    <property type="molecule type" value="Genomic_DNA"/>
</dbReference>
<keyword evidence="1" id="KW-0732">Signal</keyword>
<dbReference type="RefSeq" id="WP_191272864.1">
    <property type="nucleotide sequence ID" value="NZ_BNDS01000008.1"/>
</dbReference>
<organism evidence="2 3">
    <name type="scientific">Neobacillus kokaensis</name>
    <dbReference type="NCBI Taxonomy" id="2759023"/>
    <lineage>
        <taxon>Bacteria</taxon>
        <taxon>Bacillati</taxon>
        <taxon>Bacillota</taxon>
        <taxon>Bacilli</taxon>
        <taxon>Bacillales</taxon>
        <taxon>Bacillaceae</taxon>
        <taxon>Neobacillus</taxon>
    </lineage>
</organism>
<accession>A0ABQ3N430</accession>
<protein>
    <recommendedName>
        <fullName evidence="4">Lipoprotein</fullName>
    </recommendedName>
</protein>
<gene>
    <name evidence="2" type="ORF">AM1BK_22860</name>
</gene>
<dbReference type="Proteomes" id="UP000637074">
    <property type="component" value="Unassembled WGS sequence"/>
</dbReference>
<comment type="caution">
    <text evidence="2">The sequence shown here is derived from an EMBL/GenBank/DDBJ whole genome shotgun (WGS) entry which is preliminary data.</text>
</comment>
<proteinExistence type="predicted"/>
<dbReference type="PROSITE" id="PS51257">
    <property type="entry name" value="PROKAR_LIPOPROTEIN"/>
    <property type="match status" value="1"/>
</dbReference>
<reference evidence="2 3" key="1">
    <citation type="journal article" date="2022" name="Int. J. Syst. Evol. Microbiol.">
        <title>Neobacillus kokaensis sp. nov., isolated from soil.</title>
        <authorList>
            <person name="Yuki K."/>
            <person name="Matsubara H."/>
            <person name="Yamaguchi S."/>
        </authorList>
    </citation>
    <scope>NUCLEOTIDE SEQUENCE [LARGE SCALE GENOMIC DNA]</scope>
    <source>
        <strain evidence="2 3">LOB 377</strain>
    </source>
</reference>
<sequence>MKLKKRMAAILLPIMLVLGGTGCMNEKSPETAIVDYLEKTYHEKFEVEKFKKGSTFLKKMYGSDKIIAHPKGKPEYVFLAGEDRNHEGEYYDTYVLSKWEYELTKKFEKDIRQIVPGDFEYRVLLYVEKSKYDSSMKDMSVFDYFSKKNNDAEVVINIAAKSPNPPKPEEYYEPVYRLLHLLGKLGVEAYDVSIGFVDSKDDVTDYIRTASINNVPWSNLDAKVYGTIVVDNIANITDPSQIEEYYTKFED</sequence>
<evidence type="ECO:0000313" key="2">
    <source>
        <dbReference type="EMBL" id="GHH98743.1"/>
    </source>
</evidence>
<evidence type="ECO:0000313" key="3">
    <source>
        <dbReference type="Proteomes" id="UP000637074"/>
    </source>
</evidence>
<feature type="chain" id="PRO_5047088170" description="Lipoprotein" evidence="1">
    <location>
        <begin position="24"/>
        <end position="251"/>
    </location>
</feature>
<evidence type="ECO:0008006" key="4">
    <source>
        <dbReference type="Google" id="ProtNLM"/>
    </source>
</evidence>
<keyword evidence="3" id="KW-1185">Reference proteome</keyword>